<keyword evidence="9 13" id="KW-0418">Kinase</keyword>
<keyword evidence="7 13" id="KW-0808">Transferase</keyword>
<keyword evidence="10 13" id="KW-0067">ATP-binding</keyword>
<evidence type="ECO:0000256" key="5">
    <source>
        <dbReference type="ARBA" id="ARBA00022516"/>
    </source>
</evidence>
<evidence type="ECO:0000256" key="6">
    <source>
        <dbReference type="ARBA" id="ARBA00022556"/>
    </source>
</evidence>
<keyword evidence="11 13" id="KW-0443">Lipid metabolism</keyword>
<evidence type="ECO:0000256" key="13">
    <source>
        <dbReference type="HAMAP-Rule" id="MF_00409"/>
    </source>
</evidence>
<keyword evidence="15" id="KW-1185">Reference proteome</keyword>
<organism evidence="14 15">
    <name type="scientific">Flagellimonas okinawensis</name>
    <dbReference type="NCBI Taxonomy" id="3031324"/>
    <lineage>
        <taxon>Bacteria</taxon>
        <taxon>Pseudomonadati</taxon>
        <taxon>Bacteroidota</taxon>
        <taxon>Flavobacteriia</taxon>
        <taxon>Flavobacteriales</taxon>
        <taxon>Flavobacteriaceae</taxon>
        <taxon>Flagellimonas</taxon>
    </lineage>
</organism>
<comment type="caution">
    <text evidence="14">The sequence shown here is derived from an EMBL/GenBank/DDBJ whole genome shotgun (WGS) entry which is preliminary data.</text>
</comment>
<dbReference type="NCBIfam" id="TIGR00682">
    <property type="entry name" value="lpxK"/>
    <property type="match status" value="1"/>
</dbReference>
<dbReference type="PANTHER" id="PTHR42724">
    <property type="entry name" value="TETRAACYLDISACCHARIDE 4'-KINASE"/>
    <property type="match status" value="1"/>
</dbReference>
<evidence type="ECO:0000256" key="11">
    <source>
        <dbReference type="ARBA" id="ARBA00023098"/>
    </source>
</evidence>
<feature type="binding site" evidence="13">
    <location>
        <begin position="48"/>
        <end position="55"/>
    </location>
    <ligand>
        <name>ATP</name>
        <dbReference type="ChEBI" id="CHEBI:30616"/>
    </ligand>
</feature>
<accession>A0ABT5XQJ8</accession>
<reference evidence="14 15" key="1">
    <citation type="submission" date="2023-03" db="EMBL/GenBank/DDBJ databases">
        <title>Muricauda XX sp. nov. and Muricauda XXX sp. nov., two novel species isolated from Okinawa Trough.</title>
        <authorList>
            <person name="Cao W."/>
            <person name="Deng X."/>
        </authorList>
    </citation>
    <scope>NUCLEOTIDE SEQUENCE [LARGE SCALE GENOMIC DNA]</scope>
    <source>
        <strain evidence="14 15">81s02</strain>
    </source>
</reference>
<name>A0ABT5XQJ8_9FLAO</name>
<evidence type="ECO:0000256" key="7">
    <source>
        <dbReference type="ARBA" id="ARBA00022679"/>
    </source>
</evidence>
<proteinExistence type="inferred from homology"/>
<comment type="similarity">
    <text evidence="13">Belongs to the LpxK family.</text>
</comment>
<keyword evidence="5 13" id="KW-0444">Lipid biosynthesis</keyword>
<dbReference type="GO" id="GO:0009029">
    <property type="term" value="F:lipid-A 4'-kinase activity"/>
    <property type="evidence" value="ECO:0007669"/>
    <property type="project" value="UniProtKB-EC"/>
</dbReference>
<dbReference type="PANTHER" id="PTHR42724:SF1">
    <property type="entry name" value="TETRAACYLDISACCHARIDE 4'-KINASE, MITOCHONDRIAL-RELATED"/>
    <property type="match status" value="1"/>
</dbReference>
<evidence type="ECO:0000256" key="3">
    <source>
        <dbReference type="ARBA" id="ARBA00012071"/>
    </source>
</evidence>
<dbReference type="InterPro" id="IPR027417">
    <property type="entry name" value="P-loop_NTPase"/>
</dbReference>
<dbReference type="Proteomes" id="UP001217083">
    <property type="component" value="Unassembled WGS sequence"/>
</dbReference>
<dbReference type="EMBL" id="JARFVA010000004">
    <property type="protein sequence ID" value="MDF0708166.1"/>
    <property type="molecule type" value="Genomic_DNA"/>
</dbReference>
<evidence type="ECO:0000313" key="15">
    <source>
        <dbReference type="Proteomes" id="UP001217083"/>
    </source>
</evidence>
<evidence type="ECO:0000256" key="9">
    <source>
        <dbReference type="ARBA" id="ARBA00022777"/>
    </source>
</evidence>
<keyword evidence="8 13" id="KW-0547">Nucleotide-binding</keyword>
<comment type="pathway">
    <text evidence="2 13">Glycolipid biosynthesis; lipid IV(A) biosynthesis; lipid IV(A) from (3R)-3-hydroxytetradecanoyl-[acyl-carrier-protein] and UDP-N-acetyl-alpha-D-glucosamine: step 6/6.</text>
</comment>
<dbReference type="HAMAP" id="MF_00409">
    <property type="entry name" value="LpxK"/>
    <property type="match status" value="1"/>
</dbReference>
<comment type="function">
    <text evidence="1 13">Transfers the gamma-phosphate of ATP to the 4'-position of a tetraacyldisaccharide 1-phosphate intermediate (termed DS-1-P) to form tetraacyldisaccharide 1,4'-bis-phosphate (lipid IVA).</text>
</comment>
<dbReference type="EC" id="2.7.1.130" evidence="3 13"/>
<evidence type="ECO:0000256" key="8">
    <source>
        <dbReference type="ARBA" id="ARBA00022741"/>
    </source>
</evidence>
<evidence type="ECO:0000313" key="14">
    <source>
        <dbReference type="EMBL" id="MDF0708166.1"/>
    </source>
</evidence>
<comment type="catalytic activity">
    <reaction evidence="13">
        <text>a lipid A disaccharide + ATP = a lipid IVA + ADP + H(+)</text>
        <dbReference type="Rhea" id="RHEA:67840"/>
        <dbReference type="ChEBI" id="CHEBI:15378"/>
        <dbReference type="ChEBI" id="CHEBI:30616"/>
        <dbReference type="ChEBI" id="CHEBI:176343"/>
        <dbReference type="ChEBI" id="CHEBI:176425"/>
        <dbReference type="ChEBI" id="CHEBI:456216"/>
        <dbReference type="EC" id="2.7.1.130"/>
    </reaction>
</comment>
<protein>
    <recommendedName>
        <fullName evidence="4 13">Tetraacyldisaccharide 4'-kinase</fullName>
        <ecNumber evidence="3 13">2.7.1.130</ecNumber>
    </recommendedName>
    <alternativeName>
        <fullName evidence="12 13">Lipid A 4'-kinase</fullName>
    </alternativeName>
</protein>
<gene>
    <name evidence="13 14" type="primary">lpxK</name>
    <name evidence="14" type="ORF">PY091_13135</name>
</gene>
<evidence type="ECO:0000256" key="12">
    <source>
        <dbReference type="ARBA" id="ARBA00029757"/>
    </source>
</evidence>
<dbReference type="SUPFAM" id="SSF52540">
    <property type="entry name" value="P-loop containing nucleoside triphosphate hydrolases"/>
    <property type="match status" value="1"/>
</dbReference>
<evidence type="ECO:0000256" key="2">
    <source>
        <dbReference type="ARBA" id="ARBA00004870"/>
    </source>
</evidence>
<keyword evidence="6 13" id="KW-0441">Lipid A biosynthesis</keyword>
<evidence type="ECO:0000256" key="10">
    <source>
        <dbReference type="ARBA" id="ARBA00022840"/>
    </source>
</evidence>
<dbReference type="Pfam" id="PF02606">
    <property type="entry name" value="LpxK"/>
    <property type="match status" value="1"/>
</dbReference>
<dbReference type="InterPro" id="IPR003758">
    <property type="entry name" value="LpxK"/>
</dbReference>
<sequence>MLQLIRKIAFPFSLVYALVVHIRNYLFDVGVFSSNSYGTPTICVGNLSVGGTGKTPMTEYLLGLLKQRNTAVLSRGYKRASKGFYMADGNSTVLQLGDEPFQIHKKFPEVTVAVDADRRNGIERLEEQVGPDVIVLDDAFQHRKVTPTFSILLTTYQNLYVDDWYLPTGSLRDAKKEAKRANLIIVTKCPKGLGKEQRNTVVAKLRPKNHQQVLFATLKYSDFVSDGADTKIGLSQLRGKNLALVTGIASPGPLVQYLKTEGIGFKHYEFGDHHHFSQQDIERFKGHDMILTTEKDFVRLEGRVEHLYFLGISHSFSKEDHAVLQSEVQGVL</sequence>
<evidence type="ECO:0000256" key="4">
    <source>
        <dbReference type="ARBA" id="ARBA00016436"/>
    </source>
</evidence>
<dbReference type="RefSeq" id="WP_275650119.1">
    <property type="nucleotide sequence ID" value="NZ_JARFVA010000004.1"/>
</dbReference>
<evidence type="ECO:0000256" key="1">
    <source>
        <dbReference type="ARBA" id="ARBA00002274"/>
    </source>
</evidence>